<name>A0A9N9F112_9GLOM</name>
<organism evidence="1 2">
    <name type="scientific">Paraglomus brasilianum</name>
    <dbReference type="NCBI Taxonomy" id="144538"/>
    <lineage>
        <taxon>Eukaryota</taxon>
        <taxon>Fungi</taxon>
        <taxon>Fungi incertae sedis</taxon>
        <taxon>Mucoromycota</taxon>
        <taxon>Glomeromycotina</taxon>
        <taxon>Glomeromycetes</taxon>
        <taxon>Paraglomerales</taxon>
        <taxon>Paraglomeraceae</taxon>
        <taxon>Paraglomus</taxon>
    </lineage>
</organism>
<proteinExistence type="predicted"/>
<protein>
    <submittedName>
        <fullName evidence="1">517_t:CDS:1</fullName>
    </submittedName>
</protein>
<dbReference type="EMBL" id="CAJVPI010000218">
    <property type="protein sequence ID" value="CAG8502661.1"/>
    <property type="molecule type" value="Genomic_DNA"/>
</dbReference>
<comment type="caution">
    <text evidence="1">The sequence shown here is derived from an EMBL/GenBank/DDBJ whole genome shotgun (WGS) entry which is preliminary data.</text>
</comment>
<reference evidence="1" key="1">
    <citation type="submission" date="2021-06" db="EMBL/GenBank/DDBJ databases">
        <authorList>
            <person name="Kallberg Y."/>
            <person name="Tangrot J."/>
            <person name="Rosling A."/>
        </authorList>
    </citation>
    <scope>NUCLEOTIDE SEQUENCE</scope>
    <source>
        <strain evidence="1">BR232B</strain>
    </source>
</reference>
<evidence type="ECO:0000313" key="2">
    <source>
        <dbReference type="Proteomes" id="UP000789739"/>
    </source>
</evidence>
<sequence>NAMEVEDYINYSEESSKEELLIDQEIIDLTKTLESEETSDAEEDESLQAHRVTHSEALKALDIEMKWMGELTSEFIKEYYSLYNTKITEEESSGVVRELEGVLAGCPIGVPVVPKFGDGVNDFHLLKPGYPLNPRYCVGEIKKMVEKFDSNIGNFNNK</sequence>
<gene>
    <name evidence="1" type="ORF">PBRASI_LOCUS2691</name>
</gene>
<dbReference type="Proteomes" id="UP000789739">
    <property type="component" value="Unassembled WGS sequence"/>
</dbReference>
<keyword evidence="2" id="KW-1185">Reference proteome</keyword>
<dbReference type="AlphaFoldDB" id="A0A9N9F112"/>
<evidence type="ECO:0000313" key="1">
    <source>
        <dbReference type="EMBL" id="CAG8502661.1"/>
    </source>
</evidence>
<accession>A0A9N9F112</accession>
<feature type="non-terminal residue" evidence="1">
    <location>
        <position position="158"/>
    </location>
</feature>